<proteinExistence type="evidence at transcript level"/>
<organism evidence="1">
    <name type="scientific">Arabidopsis thaliana</name>
    <name type="common">Mouse-ear cress</name>
    <dbReference type="NCBI Taxonomy" id="3702"/>
    <lineage>
        <taxon>Eukaryota</taxon>
        <taxon>Viridiplantae</taxon>
        <taxon>Streptophyta</taxon>
        <taxon>Embryophyta</taxon>
        <taxon>Tracheophyta</taxon>
        <taxon>Spermatophyta</taxon>
        <taxon>Magnoliopsida</taxon>
        <taxon>eudicotyledons</taxon>
        <taxon>Gunneridae</taxon>
        <taxon>Pentapetalae</taxon>
        <taxon>rosids</taxon>
        <taxon>malvids</taxon>
        <taxon>Brassicales</taxon>
        <taxon>Brassicaceae</taxon>
        <taxon>Camelineae</taxon>
        <taxon>Arabidopsis</taxon>
    </lineage>
</organism>
<sequence>MMIIAKLWNYRLSLFFDEKNAGLLRFPNFFVIKFSKLFNFCMFLLMLELNEDVFPL</sequence>
<dbReference type="AlphaFoldDB" id="Q8GYD3"/>
<evidence type="ECO:0000313" key="1">
    <source>
        <dbReference type="EMBL" id="BAC42363.1"/>
    </source>
</evidence>
<dbReference type="EMBL" id="AK117712">
    <property type="protein sequence ID" value="BAC42363.1"/>
    <property type="molecule type" value="mRNA"/>
</dbReference>
<name>Q8GYD3_ARATH</name>
<accession>Q8GYD3</accession>
<reference evidence="1" key="1">
    <citation type="submission" date="2002-11" db="EMBL/GenBank/DDBJ databases">
        <title>Arabidopsis thaliana full-length cDNA.</title>
        <authorList>
            <person name="Seki M."/>
            <person name="Iida K."/>
            <person name="Satou M."/>
            <person name="Sakurai T."/>
            <person name="Akiyama K."/>
            <person name="Ishida J."/>
            <person name="Nakajima M."/>
            <person name="Enju A."/>
            <person name="Kamiya A."/>
            <person name="Narusaka M."/>
            <person name="Carninci P."/>
            <person name="Kawai J."/>
            <person name="Hayashizaki Y."/>
            <person name="Shinozaki K."/>
        </authorList>
    </citation>
    <scope>NUCLEOTIDE SEQUENCE</scope>
</reference>
<protein>
    <submittedName>
        <fullName evidence="1">Uncharacterized protein</fullName>
    </submittedName>
</protein>